<feature type="transmembrane region" description="Helical" evidence="1">
    <location>
        <begin position="21"/>
        <end position="40"/>
    </location>
</feature>
<dbReference type="Proteomes" id="UP001321479">
    <property type="component" value="Segment"/>
</dbReference>
<evidence type="ECO:0000313" key="2">
    <source>
        <dbReference type="EMBL" id="BCS83085.1"/>
    </source>
</evidence>
<sequence>MEEKLFDNQHSRKFWFYVRKGIFQVFLQLMLALMSVWDFAKQDNQENAYGKLYFYTSTILLIYTGMKYILEYIFTICSDEVVFKREILHKEKTRGLMESFNMLDSTDSSCGHYFVTIKRVFKLRYSRSKIFIKIDKLCWFLGLDSPILIPFNVIEKMGNIKDNLTTDNEDTYLHVTLTNLYTYNPNKYNTVVINVEDTDAQDSKDIESLIPKNIETESDTSIINTQFDLFGSKK</sequence>
<keyword evidence="1" id="KW-0812">Transmembrane</keyword>
<dbReference type="GeneID" id="80558290"/>
<dbReference type="RefSeq" id="YP_010841693.1">
    <property type="nucleotide sequence ID" value="NC_079139.1"/>
</dbReference>
<name>A0ABM7NSE1_9VIRU</name>
<accession>A0ABM7NSE1</accession>
<proteinExistence type="predicted"/>
<dbReference type="EMBL" id="AP024483">
    <property type="protein sequence ID" value="BCS83085.1"/>
    <property type="molecule type" value="Genomic_DNA"/>
</dbReference>
<keyword evidence="1" id="KW-0472">Membrane</keyword>
<evidence type="ECO:0000313" key="3">
    <source>
        <dbReference type="Proteomes" id="UP001321479"/>
    </source>
</evidence>
<organism evidence="2 3">
    <name type="scientific">Cotonvirus japonicus</name>
    <dbReference type="NCBI Taxonomy" id="2811091"/>
    <lineage>
        <taxon>Viruses</taxon>
        <taxon>Varidnaviria</taxon>
        <taxon>Bamfordvirae</taxon>
        <taxon>Nucleocytoviricota</taxon>
        <taxon>Megaviricetes</taxon>
        <taxon>Imitervirales</taxon>
        <taxon>Mimiviridae</taxon>
        <taxon>Megamimivirinae</taxon>
        <taxon>Cotonvirus</taxon>
        <taxon>Cotonvirus japonicum</taxon>
    </lineage>
</organism>
<keyword evidence="3" id="KW-1185">Reference proteome</keyword>
<keyword evidence="1" id="KW-1133">Transmembrane helix</keyword>
<evidence type="ECO:0000256" key="1">
    <source>
        <dbReference type="SAM" id="Phobius"/>
    </source>
</evidence>
<protein>
    <submittedName>
        <fullName evidence="2">Uncharacterized protein</fullName>
    </submittedName>
</protein>
<reference evidence="2 3" key="1">
    <citation type="submission" date="2021-02" db="EMBL/GenBank/DDBJ databases">
        <title>Cotonvirus japonicus, which uses Golgi apparatus of host cells for its virion factory, phylogenetically links tailed tupanvirus and icosahedral mimivirus.</title>
        <authorList>
            <person name="Takahashi H."/>
            <person name="Fukaya S."/>
            <person name="Song C."/>
            <person name="Murata K."/>
            <person name="Takemura M."/>
        </authorList>
    </citation>
    <scope>NUCLEOTIDE SEQUENCE [LARGE SCALE GENOMIC DNA]</scope>
</reference>
<feature type="transmembrane region" description="Helical" evidence="1">
    <location>
        <begin position="52"/>
        <end position="70"/>
    </location>
</feature>